<protein>
    <submittedName>
        <fullName evidence="1">Uncharacterized protein</fullName>
    </submittedName>
</protein>
<reference evidence="1 2" key="1">
    <citation type="submission" date="2017-01" db="EMBL/GenBank/DDBJ databases">
        <authorList>
            <person name="Mah S.A."/>
            <person name="Swanson W.J."/>
            <person name="Moy G.W."/>
            <person name="Vacquier V.D."/>
        </authorList>
    </citation>
    <scope>NUCLEOTIDE SEQUENCE [LARGE SCALE GENOMIC DNA]</scope>
    <source>
        <strain evidence="1 2">DSM 18014</strain>
    </source>
</reference>
<sequence length="86" mass="9695">MTNQKSMLNPEDKNTALEMAIADFQQFCMYAGVNETQLKVCIERNKGLSLGQISQKLNISRNTVKGITDRCFSKSDKESTEEKTKS</sequence>
<dbReference type="AlphaFoldDB" id="A0A1N7LE79"/>
<dbReference type="OrthoDB" id="1272442at2"/>
<accession>A0A1N7LE79</accession>
<dbReference type="EMBL" id="FTOV01000002">
    <property type="protein sequence ID" value="SIS72096.1"/>
    <property type="molecule type" value="Genomic_DNA"/>
</dbReference>
<proteinExistence type="predicted"/>
<name>A0A1N7LE79_9FLAO</name>
<dbReference type="GO" id="GO:0003677">
    <property type="term" value="F:DNA binding"/>
    <property type="evidence" value="ECO:0007669"/>
    <property type="project" value="InterPro"/>
</dbReference>
<dbReference type="SUPFAM" id="SSF46894">
    <property type="entry name" value="C-terminal effector domain of the bipartite response regulators"/>
    <property type="match status" value="1"/>
</dbReference>
<dbReference type="GO" id="GO:0006355">
    <property type="term" value="P:regulation of DNA-templated transcription"/>
    <property type="evidence" value="ECO:0007669"/>
    <property type="project" value="InterPro"/>
</dbReference>
<dbReference type="STRING" id="373672.SAMN05421785_102174"/>
<dbReference type="Proteomes" id="UP000185781">
    <property type="component" value="Unassembled WGS sequence"/>
</dbReference>
<evidence type="ECO:0000313" key="2">
    <source>
        <dbReference type="Proteomes" id="UP000185781"/>
    </source>
</evidence>
<evidence type="ECO:0000313" key="1">
    <source>
        <dbReference type="EMBL" id="SIS72096.1"/>
    </source>
</evidence>
<gene>
    <name evidence="1" type="ORF">SAMN05421785_102174</name>
</gene>
<dbReference type="RefSeq" id="WP_139326097.1">
    <property type="nucleotide sequence ID" value="NZ_FTOV01000002.1"/>
</dbReference>
<organism evidence="1 2">
    <name type="scientific">Chryseobacterium gambrini</name>
    <dbReference type="NCBI Taxonomy" id="373672"/>
    <lineage>
        <taxon>Bacteria</taxon>
        <taxon>Pseudomonadati</taxon>
        <taxon>Bacteroidota</taxon>
        <taxon>Flavobacteriia</taxon>
        <taxon>Flavobacteriales</taxon>
        <taxon>Weeksellaceae</taxon>
        <taxon>Chryseobacterium group</taxon>
        <taxon>Chryseobacterium</taxon>
    </lineage>
</organism>
<dbReference type="InterPro" id="IPR016032">
    <property type="entry name" value="Sig_transdc_resp-reg_C-effctor"/>
</dbReference>